<reference evidence="2 3" key="1">
    <citation type="journal article" date="2014" name="Nat. Commun.">
        <title>Multiple recent horizontal transfers of a large genomic region in cheese making fungi.</title>
        <authorList>
            <person name="Cheeseman K."/>
            <person name="Ropars J."/>
            <person name="Renault P."/>
            <person name="Dupont J."/>
            <person name="Gouzy J."/>
            <person name="Branca A."/>
            <person name="Abraham A.L."/>
            <person name="Ceppi M."/>
            <person name="Conseiller E."/>
            <person name="Debuchy R."/>
            <person name="Malagnac F."/>
            <person name="Goarin A."/>
            <person name="Silar P."/>
            <person name="Lacoste S."/>
            <person name="Sallet E."/>
            <person name="Bensimon A."/>
            <person name="Giraud T."/>
            <person name="Brygoo Y."/>
        </authorList>
    </citation>
    <scope>NUCLEOTIDE SEQUENCE [LARGE SCALE GENOMIC DNA]</scope>
    <source>
        <strain evidence="3">FM 013</strain>
    </source>
</reference>
<evidence type="ECO:0000256" key="1">
    <source>
        <dbReference type="SAM" id="Phobius"/>
    </source>
</evidence>
<evidence type="ECO:0000313" key="3">
    <source>
        <dbReference type="Proteomes" id="UP000053732"/>
    </source>
</evidence>
<dbReference type="EMBL" id="HG793172">
    <property type="protein sequence ID" value="CRL29760.1"/>
    <property type="molecule type" value="Genomic_DNA"/>
</dbReference>
<protein>
    <submittedName>
        <fullName evidence="2">Str. FM013</fullName>
    </submittedName>
</protein>
<evidence type="ECO:0000313" key="2">
    <source>
        <dbReference type="EMBL" id="CRL29760.1"/>
    </source>
</evidence>
<accession>A0A0G4PTB3</accession>
<keyword evidence="1" id="KW-0472">Membrane</keyword>
<proteinExistence type="predicted"/>
<sequence length="74" mass="8626">MLYDAIWGDLHKHYITCTKNPIKPDVCFPTLWLSTTYIFQTTSTYPMGLVGVFWRTGKSRGLRMDMLLSSEIYD</sequence>
<feature type="transmembrane region" description="Helical" evidence="1">
    <location>
        <begin position="31"/>
        <end position="54"/>
    </location>
</feature>
<dbReference type="Proteomes" id="UP000053732">
    <property type="component" value="Unassembled WGS sequence"/>
</dbReference>
<keyword evidence="1" id="KW-0812">Transmembrane</keyword>
<gene>
    <name evidence="2" type="ORF">PCAMFM013_S039g000069</name>
</gene>
<name>A0A0G4PTB3_PENC3</name>
<keyword evidence="1" id="KW-1133">Transmembrane helix</keyword>
<dbReference type="AlphaFoldDB" id="A0A0G4PTB3"/>
<keyword evidence="3" id="KW-1185">Reference proteome</keyword>
<organism evidence="2 3">
    <name type="scientific">Penicillium camemberti (strain FM 013)</name>
    <dbReference type="NCBI Taxonomy" id="1429867"/>
    <lineage>
        <taxon>Eukaryota</taxon>
        <taxon>Fungi</taxon>
        <taxon>Dikarya</taxon>
        <taxon>Ascomycota</taxon>
        <taxon>Pezizomycotina</taxon>
        <taxon>Eurotiomycetes</taxon>
        <taxon>Eurotiomycetidae</taxon>
        <taxon>Eurotiales</taxon>
        <taxon>Aspergillaceae</taxon>
        <taxon>Penicillium</taxon>
    </lineage>
</organism>